<comment type="similarity">
    <text evidence="1">Belongs to the CdaR family.</text>
</comment>
<evidence type="ECO:0000313" key="4">
    <source>
        <dbReference type="EMBL" id="SFK31585.1"/>
    </source>
</evidence>
<dbReference type="EMBL" id="FOSG01000005">
    <property type="protein sequence ID" value="SFK31585.1"/>
    <property type="molecule type" value="Genomic_DNA"/>
</dbReference>
<dbReference type="Gene3D" id="1.10.10.2840">
    <property type="entry name" value="PucR C-terminal helix-turn-helix domain"/>
    <property type="match status" value="1"/>
</dbReference>
<dbReference type="RefSeq" id="WP_093848990.1">
    <property type="nucleotide sequence ID" value="NZ_FOSG01000005.1"/>
</dbReference>
<evidence type="ECO:0000259" key="3">
    <source>
        <dbReference type="Pfam" id="PF17853"/>
    </source>
</evidence>
<name>A0A1I3YID2_9ACTN</name>
<organism evidence="4 5">
    <name type="scientific">Streptomyces pini</name>
    <dbReference type="NCBI Taxonomy" id="1520580"/>
    <lineage>
        <taxon>Bacteria</taxon>
        <taxon>Bacillati</taxon>
        <taxon>Actinomycetota</taxon>
        <taxon>Actinomycetes</taxon>
        <taxon>Kitasatosporales</taxon>
        <taxon>Streptomycetaceae</taxon>
        <taxon>Streptomyces</taxon>
    </lineage>
</organism>
<dbReference type="InterPro" id="IPR041522">
    <property type="entry name" value="CdaR_GGDEF"/>
</dbReference>
<evidence type="ECO:0000259" key="2">
    <source>
        <dbReference type="Pfam" id="PF13556"/>
    </source>
</evidence>
<keyword evidence="5" id="KW-1185">Reference proteome</keyword>
<reference evidence="5" key="1">
    <citation type="submission" date="2016-10" db="EMBL/GenBank/DDBJ databases">
        <authorList>
            <person name="Varghese N."/>
            <person name="Submissions S."/>
        </authorList>
    </citation>
    <scope>NUCLEOTIDE SEQUENCE [LARGE SCALE GENOMIC DNA]</scope>
    <source>
        <strain evidence="5">PL19</strain>
    </source>
</reference>
<dbReference type="Pfam" id="PF13556">
    <property type="entry name" value="HTH_30"/>
    <property type="match status" value="1"/>
</dbReference>
<dbReference type="InterPro" id="IPR042070">
    <property type="entry name" value="PucR_C-HTH_sf"/>
</dbReference>
<feature type="domain" description="PucR C-terminal helix-turn-helix" evidence="2">
    <location>
        <begin position="332"/>
        <end position="389"/>
    </location>
</feature>
<dbReference type="Pfam" id="PF17853">
    <property type="entry name" value="GGDEF_2"/>
    <property type="match status" value="1"/>
</dbReference>
<dbReference type="PANTHER" id="PTHR33744">
    <property type="entry name" value="CARBOHYDRATE DIACID REGULATOR"/>
    <property type="match status" value="1"/>
</dbReference>
<sequence>MPEPTQTPAPDKQRPHPHPATLRRLEQSSGKLAAAALTRMGEQLPWYRAMPPENRSWIGLVAQAGIAAFTEWFRHPETPQAISTDVFGTAPRELTRAITLRQTVEMVRTTIEVVEAAIDEVAAPGDESVLREALLVYAREIAFATAQVYAQAAEARGAWDARLESLVVNAVLSGEADEGTVSRAAALGWNSPEHVTVVLGTAPDGDSELTVEAIRRASRHSKLQVLTGVLGDRLVVVAGGSDDPLHVAKSLIGPFAAGPVVAGPVVGDLRSATRSAQAAAAGLKACAAWPDAPRPVLADDLLPERAMAADPTAQALLVEEIYRPLQEAGAALLETLSVYLEQASSLEGAARMLFVHPNTVRYRLRRVTDVTGWSPSDVRSAFTLRVALILGRLADGGGQI</sequence>
<dbReference type="OrthoDB" id="3246591at2"/>
<dbReference type="Proteomes" id="UP000198928">
    <property type="component" value="Unassembled WGS sequence"/>
</dbReference>
<accession>A0A1I3YID2</accession>
<proteinExistence type="inferred from homology"/>
<feature type="domain" description="CdaR GGDEF-like" evidence="3">
    <location>
        <begin position="173"/>
        <end position="284"/>
    </location>
</feature>
<evidence type="ECO:0000256" key="1">
    <source>
        <dbReference type="ARBA" id="ARBA00006754"/>
    </source>
</evidence>
<dbReference type="PANTHER" id="PTHR33744:SF7">
    <property type="entry name" value="PUCR FAMILY TRANSCRIPTIONAL REGULATOR"/>
    <property type="match status" value="1"/>
</dbReference>
<evidence type="ECO:0000313" key="5">
    <source>
        <dbReference type="Proteomes" id="UP000198928"/>
    </source>
</evidence>
<dbReference type="AlphaFoldDB" id="A0A1I3YID2"/>
<gene>
    <name evidence="4" type="ORF">SAMN05192584_10580</name>
</gene>
<dbReference type="InterPro" id="IPR051448">
    <property type="entry name" value="CdaR-like_regulators"/>
</dbReference>
<protein>
    <submittedName>
        <fullName evidence="4">Transcriptional regulator, CdaR family</fullName>
    </submittedName>
</protein>
<dbReference type="InterPro" id="IPR025736">
    <property type="entry name" value="PucR_C-HTH_dom"/>
</dbReference>